<dbReference type="Proteomes" id="UP001215533">
    <property type="component" value="Chromosome"/>
</dbReference>
<protein>
    <submittedName>
        <fullName evidence="2 4">Ribonuclease HI</fullName>
    </submittedName>
</protein>
<reference evidence="2 5" key="1">
    <citation type="submission" date="2018-07" db="EMBL/GenBank/DDBJ databases">
        <title>Lactobacillus curvatus genome sequence.</title>
        <authorList>
            <person name="Prechtl R."/>
        </authorList>
    </citation>
    <scope>NUCLEOTIDE SEQUENCE [LARGE SCALE GENOMIC DNA]</scope>
    <source>
        <strain evidence="2 5">TMW 1.1928</strain>
    </source>
</reference>
<dbReference type="GO" id="GO:0003676">
    <property type="term" value="F:nucleic acid binding"/>
    <property type="evidence" value="ECO:0007669"/>
    <property type="project" value="InterPro"/>
</dbReference>
<keyword evidence="6" id="KW-1185">Reference proteome</keyword>
<dbReference type="InterPro" id="IPR002156">
    <property type="entry name" value="RNaseH_domain"/>
</dbReference>
<proteinExistence type="predicted"/>
<reference evidence="4" key="3">
    <citation type="submission" date="2023-02" db="EMBL/GenBank/DDBJ databases">
        <title>Complete genome sequence of Lactobacillus curvatus CACC879 isolated from Pig feces.</title>
        <authorList>
            <person name="Park S."/>
            <person name="Park M.A."/>
            <person name="Kim D.-H."/>
            <person name="Kim Y."/>
        </authorList>
    </citation>
    <scope>NUCLEOTIDE SEQUENCE</scope>
    <source>
        <strain evidence="4">CACC879</strain>
    </source>
</reference>
<evidence type="ECO:0000259" key="1">
    <source>
        <dbReference type="PROSITE" id="PS50879"/>
    </source>
</evidence>
<dbReference type="PROSITE" id="PS50879">
    <property type="entry name" value="RNASE_H_1"/>
    <property type="match status" value="1"/>
</dbReference>
<dbReference type="Pfam" id="PF13456">
    <property type="entry name" value="RVT_3"/>
    <property type="match status" value="1"/>
</dbReference>
<reference evidence="3 6" key="2">
    <citation type="submission" date="2021-05" db="EMBL/GenBank/DDBJ databases">
        <title>Complete Genome Sequence of Latilactobacillus sp. Strain WDN19, a High D-Aspartate-producing Lactic Acid Bacterium Isolated from a Japanese Pickle.</title>
        <authorList>
            <person name="Kajitani K."/>
            <person name="Takahashi S."/>
        </authorList>
    </citation>
    <scope>NUCLEOTIDE SEQUENCE [LARGE SCALE GENOMIC DNA]</scope>
    <source>
        <strain evidence="3 6">WDN19</strain>
    </source>
</reference>
<feature type="domain" description="RNase H type-1" evidence="1">
    <location>
        <begin position="1"/>
        <end position="126"/>
    </location>
</feature>
<evidence type="ECO:0000313" key="6">
    <source>
        <dbReference type="Proteomes" id="UP000825100"/>
    </source>
</evidence>
<dbReference type="EMBL" id="CP031003">
    <property type="protein sequence ID" value="AXN35860.1"/>
    <property type="molecule type" value="Genomic_DNA"/>
</dbReference>
<sequence length="131" mass="14576">MIKLYTDAATRGNPGPSAAGILIVTPERQYQLQAPLPEQSNHDAEFAAVILGLEQLANRGLTTKILQINVDSKLVFQSLEKRYAKHYQAAVDRILALEAPYSMVIHQWIPERQNQGAHHLAQQGLPHLTDC</sequence>
<dbReference type="Gene3D" id="3.30.420.10">
    <property type="entry name" value="Ribonuclease H-like superfamily/Ribonuclease H"/>
    <property type="match status" value="1"/>
</dbReference>
<dbReference type="SUPFAM" id="SSF53098">
    <property type="entry name" value="Ribonuclease H-like"/>
    <property type="match status" value="1"/>
</dbReference>
<dbReference type="GO" id="GO:0004523">
    <property type="term" value="F:RNA-DNA hybrid ribonuclease activity"/>
    <property type="evidence" value="ECO:0007669"/>
    <property type="project" value="InterPro"/>
</dbReference>
<dbReference type="OrthoDB" id="7845843at2"/>
<evidence type="ECO:0000313" key="4">
    <source>
        <dbReference type="EMBL" id="WDC92139.1"/>
    </source>
</evidence>
<dbReference type="EMBL" id="AP024685">
    <property type="protein sequence ID" value="BCX29749.1"/>
    <property type="molecule type" value="Genomic_DNA"/>
</dbReference>
<organism evidence="4 7">
    <name type="scientific">Latilactobacillus curvatus</name>
    <name type="common">Lactobacillus curvatus</name>
    <dbReference type="NCBI Taxonomy" id="28038"/>
    <lineage>
        <taxon>Bacteria</taxon>
        <taxon>Bacillati</taxon>
        <taxon>Bacillota</taxon>
        <taxon>Bacilli</taxon>
        <taxon>Lactobacillales</taxon>
        <taxon>Lactobacillaceae</taxon>
        <taxon>Latilactobacillus</taxon>
    </lineage>
</organism>
<evidence type="ECO:0000313" key="5">
    <source>
        <dbReference type="Proteomes" id="UP000257607"/>
    </source>
</evidence>
<evidence type="ECO:0000313" key="3">
    <source>
        <dbReference type="EMBL" id="BCX29749.1"/>
    </source>
</evidence>
<dbReference type="RefSeq" id="WP_004270838.1">
    <property type="nucleotide sequence ID" value="NZ_AP024685.1"/>
</dbReference>
<name>A0A0B2XIQ2_LATCU</name>
<dbReference type="AlphaFoldDB" id="A0A0B2XIQ2"/>
<dbReference type="STRING" id="28038.BCY75_07590"/>
<evidence type="ECO:0000313" key="7">
    <source>
        <dbReference type="Proteomes" id="UP001215533"/>
    </source>
</evidence>
<dbReference type="Proteomes" id="UP000257607">
    <property type="component" value="Chromosome"/>
</dbReference>
<dbReference type="InterPro" id="IPR036397">
    <property type="entry name" value="RNaseH_sf"/>
</dbReference>
<gene>
    <name evidence="2" type="ORF">DT351_05610</name>
    <name evidence="3" type="ORF">LTWDN19_03160</name>
    <name evidence="4" type="ORF">PSR33_00940</name>
</gene>
<evidence type="ECO:0000313" key="2">
    <source>
        <dbReference type="EMBL" id="AXN35860.1"/>
    </source>
</evidence>
<dbReference type="GeneID" id="49610356"/>
<dbReference type="CDD" id="cd09279">
    <property type="entry name" value="RNase_HI_like"/>
    <property type="match status" value="1"/>
</dbReference>
<dbReference type="InterPro" id="IPR012337">
    <property type="entry name" value="RNaseH-like_sf"/>
</dbReference>
<dbReference type="KEGG" id="lcv:FBA2_04915"/>
<dbReference type="Proteomes" id="UP000825100">
    <property type="component" value="Chromosome"/>
</dbReference>
<dbReference type="EMBL" id="CP117683">
    <property type="protein sequence ID" value="WDC92139.1"/>
    <property type="molecule type" value="Genomic_DNA"/>
</dbReference>
<accession>A0A0B2XIQ2</accession>